<evidence type="ECO:0000256" key="2">
    <source>
        <dbReference type="ARBA" id="ARBA00022475"/>
    </source>
</evidence>
<feature type="transmembrane region" description="Helical" evidence="6">
    <location>
        <begin position="151"/>
        <end position="172"/>
    </location>
</feature>
<dbReference type="InterPro" id="IPR012809">
    <property type="entry name" value="ECF_CbiQ"/>
</dbReference>
<evidence type="ECO:0000256" key="5">
    <source>
        <dbReference type="ARBA" id="ARBA00023136"/>
    </source>
</evidence>
<dbReference type="GO" id="GO:0006824">
    <property type="term" value="P:cobalt ion transport"/>
    <property type="evidence" value="ECO:0007669"/>
    <property type="project" value="InterPro"/>
</dbReference>
<dbReference type="Proteomes" id="UP000644756">
    <property type="component" value="Unassembled WGS sequence"/>
</dbReference>
<protein>
    <submittedName>
        <fullName evidence="7">Cobalt ECF transporter T component CbiQ</fullName>
    </submittedName>
</protein>
<evidence type="ECO:0000256" key="1">
    <source>
        <dbReference type="ARBA" id="ARBA00004651"/>
    </source>
</evidence>
<dbReference type="Pfam" id="PF02361">
    <property type="entry name" value="CbiQ"/>
    <property type="match status" value="1"/>
</dbReference>
<keyword evidence="5 6" id="KW-0472">Membrane</keyword>
<dbReference type="InterPro" id="IPR052770">
    <property type="entry name" value="Cobalt_transport_CbiQ"/>
</dbReference>
<feature type="transmembrane region" description="Helical" evidence="6">
    <location>
        <begin position="21"/>
        <end position="50"/>
    </location>
</feature>
<organism evidence="7 8">
    <name type="scientific">Paenibacillus abyssi</name>
    <dbReference type="NCBI Taxonomy" id="1340531"/>
    <lineage>
        <taxon>Bacteria</taxon>
        <taxon>Bacillati</taxon>
        <taxon>Bacillota</taxon>
        <taxon>Bacilli</taxon>
        <taxon>Bacillales</taxon>
        <taxon>Paenibacillaceae</taxon>
        <taxon>Paenibacillus</taxon>
    </lineage>
</organism>
<sequence>MMKQIDSVTYSNRFRLLSPMWKCGFASVLFLFAYLTGPVLQAMIVVWMLIWTVIYAKVPTGLYARLMLVSCSLYVLSLPALMLEFRSAAAGGQIAQGLLLVKTESFLVYVPDTAWGIVLETLMRVLACLSCMFFVTLTTPFPAVLQVLRRLRIPLIVIELCVIMYRFIFLLLDTAHNMLLAQRCRGGQSGFRGKIRDTAILIVRLFTKTMDRYRKLSYGLISRGFTDSITPPPYEKSIVPLRYRFESIAGTAVLFVIKLWL</sequence>
<proteinExistence type="predicted"/>
<keyword evidence="3 6" id="KW-0812">Transmembrane</keyword>
<evidence type="ECO:0000313" key="7">
    <source>
        <dbReference type="EMBL" id="GGG22505.1"/>
    </source>
</evidence>
<reference evidence="7" key="2">
    <citation type="submission" date="2020-09" db="EMBL/GenBank/DDBJ databases">
        <authorList>
            <person name="Sun Q."/>
            <person name="Zhou Y."/>
        </authorList>
    </citation>
    <scope>NUCLEOTIDE SEQUENCE</scope>
    <source>
        <strain evidence="7">CGMCC 1.12987</strain>
    </source>
</reference>
<evidence type="ECO:0000256" key="6">
    <source>
        <dbReference type="SAM" id="Phobius"/>
    </source>
</evidence>
<keyword evidence="8" id="KW-1185">Reference proteome</keyword>
<dbReference type="RefSeq" id="WP_188533228.1">
    <property type="nucleotide sequence ID" value="NZ_BMGR01000018.1"/>
</dbReference>
<dbReference type="PANTHER" id="PTHR43723">
    <property type="entry name" value="COBALT TRANSPORT PROTEIN CBIQ"/>
    <property type="match status" value="1"/>
</dbReference>
<gene>
    <name evidence="7" type="ORF">GCM10010916_43960</name>
</gene>
<evidence type="ECO:0000313" key="8">
    <source>
        <dbReference type="Proteomes" id="UP000644756"/>
    </source>
</evidence>
<dbReference type="CDD" id="cd16914">
    <property type="entry name" value="EcfT"/>
    <property type="match status" value="1"/>
</dbReference>
<comment type="subcellular location">
    <subcellularLocation>
        <location evidence="1">Cell membrane</location>
        <topology evidence="1">Multi-pass membrane protein</topology>
    </subcellularLocation>
</comment>
<keyword evidence="2" id="KW-1003">Cell membrane</keyword>
<dbReference type="EMBL" id="BMGR01000018">
    <property type="protein sequence ID" value="GGG22505.1"/>
    <property type="molecule type" value="Genomic_DNA"/>
</dbReference>
<reference evidence="7" key="1">
    <citation type="journal article" date="2014" name="Int. J. Syst. Evol. Microbiol.">
        <title>Complete genome sequence of Corynebacterium casei LMG S-19264T (=DSM 44701T), isolated from a smear-ripened cheese.</title>
        <authorList>
            <consortium name="US DOE Joint Genome Institute (JGI-PGF)"/>
            <person name="Walter F."/>
            <person name="Albersmeier A."/>
            <person name="Kalinowski J."/>
            <person name="Ruckert C."/>
        </authorList>
    </citation>
    <scope>NUCLEOTIDE SEQUENCE</scope>
    <source>
        <strain evidence="7">CGMCC 1.12987</strain>
    </source>
</reference>
<evidence type="ECO:0000256" key="3">
    <source>
        <dbReference type="ARBA" id="ARBA00022692"/>
    </source>
</evidence>
<dbReference type="InterPro" id="IPR003339">
    <property type="entry name" value="ABC/ECF_trnsptr_transmembrane"/>
</dbReference>
<feature type="transmembrane region" description="Helical" evidence="6">
    <location>
        <begin position="62"/>
        <end position="83"/>
    </location>
</feature>
<name>A0A917LH26_9BACL</name>
<evidence type="ECO:0000256" key="4">
    <source>
        <dbReference type="ARBA" id="ARBA00022989"/>
    </source>
</evidence>
<comment type="caution">
    <text evidence="7">The sequence shown here is derived from an EMBL/GenBank/DDBJ whole genome shotgun (WGS) entry which is preliminary data.</text>
</comment>
<accession>A0A917LH26</accession>
<dbReference type="PANTHER" id="PTHR43723:SF1">
    <property type="entry name" value="COBALT TRANSPORT PROTEIN CBIQ"/>
    <property type="match status" value="1"/>
</dbReference>
<dbReference type="GO" id="GO:0043190">
    <property type="term" value="C:ATP-binding cassette (ABC) transporter complex"/>
    <property type="evidence" value="ECO:0007669"/>
    <property type="project" value="InterPro"/>
</dbReference>
<keyword evidence="4 6" id="KW-1133">Transmembrane helix</keyword>
<dbReference type="NCBIfam" id="TIGR02454">
    <property type="entry name" value="ECF_T_CbiQ"/>
    <property type="match status" value="1"/>
</dbReference>
<dbReference type="AlphaFoldDB" id="A0A917LH26"/>
<feature type="transmembrane region" description="Helical" evidence="6">
    <location>
        <begin position="125"/>
        <end position="145"/>
    </location>
</feature>